<dbReference type="PROSITE" id="PS51194">
    <property type="entry name" value="HELICASE_CTER"/>
    <property type="match status" value="1"/>
</dbReference>
<dbReference type="Gene3D" id="6.10.250.2460">
    <property type="match status" value="1"/>
</dbReference>
<dbReference type="GO" id="GO:0003677">
    <property type="term" value="F:DNA binding"/>
    <property type="evidence" value="ECO:0007669"/>
    <property type="project" value="UniProtKB-KW"/>
</dbReference>
<feature type="domain" description="Helicase C-terminal" evidence="25">
    <location>
        <begin position="229"/>
        <end position="386"/>
    </location>
</feature>
<evidence type="ECO:0000256" key="17">
    <source>
        <dbReference type="ARBA" id="ARBA00023242"/>
    </source>
</evidence>
<dbReference type="GO" id="GO:0016787">
    <property type="term" value="F:hydrolase activity"/>
    <property type="evidence" value="ECO:0007669"/>
    <property type="project" value="UniProtKB-KW"/>
</dbReference>
<dbReference type="PANTHER" id="PTHR13710:SF152">
    <property type="entry name" value="ATP-DEPENDENT DNA HELICASE Q5"/>
    <property type="match status" value="1"/>
</dbReference>
<comment type="subcellular location">
    <subcellularLocation>
        <location evidence="2">Nucleus</location>
        <location evidence="2">Nucleoplasm</location>
    </subcellularLocation>
</comment>
<evidence type="ECO:0000256" key="11">
    <source>
        <dbReference type="ARBA" id="ARBA00022806"/>
    </source>
</evidence>
<organism evidence="26 27">
    <name type="scientific">Aegithalos caudatus</name>
    <name type="common">Long-tailed tit</name>
    <name type="synonym">Acredula caudata</name>
    <dbReference type="NCBI Taxonomy" id="73327"/>
    <lineage>
        <taxon>Eukaryota</taxon>
        <taxon>Metazoa</taxon>
        <taxon>Chordata</taxon>
        <taxon>Craniata</taxon>
        <taxon>Vertebrata</taxon>
        <taxon>Euteleostomi</taxon>
        <taxon>Archelosauria</taxon>
        <taxon>Archosauria</taxon>
        <taxon>Dinosauria</taxon>
        <taxon>Saurischia</taxon>
        <taxon>Theropoda</taxon>
        <taxon>Coelurosauria</taxon>
        <taxon>Aves</taxon>
        <taxon>Neognathae</taxon>
        <taxon>Neoaves</taxon>
        <taxon>Telluraves</taxon>
        <taxon>Australaves</taxon>
        <taxon>Passeriformes</taxon>
        <taxon>Sylvioidea</taxon>
        <taxon>Aegithalidae</taxon>
        <taxon>Aegithalos</taxon>
    </lineage>
</organism>
<keyword evidence="12" id="KW-0862">Zinc</keyword>
<evidence type="ECO:0000256" key="5">
    <source>
        <dbReference type="ARBA" id="ARBA00022618"/>
    </source>
</evidence>
<comment type="catalytic activity">
    <reaction evidence="20 21">
        <text>ATP + H2O = ADP + phosphate + H(+)</text>
        <dbReference type="Rhea" id="RHEA:13065"/>
        <dbReference type="ChEBI" id="CHEBI:15377"/>
        <dbReference type="ChEBI" id="CHEBI:15378"/>
        <dbReference type="ChEBI" id="CHEBI:30616"/>
        <dbReference type="ChEBI" id="CHEBI:43474"/>
        <dbReference type="ChEBI" id="CHEBI:456216"/>
    </reaction>
</comment>
<feature type="transmembrane region" description="Helical" evidence="23">
    <location>
        <begin position="50"/>
        <end position="71"/>
    </location>
</feature>
<evidence type="ECO:0000259" key="25">
    <source>
        <dbReference type="PROSITE" id="PS51194"/>
    </source>
</evidence>
<dbReference type="InterPro" id="IPR010716">
    <property type="entry name" value="RECQ5"/>
</dbReference>
<feature type="domain" description="Helicase ATP-binding" evidence="24">
    <location>
        <begin position="27"/>
        <end position="201"/>
    </location>
</feature>
<dbReference type="Gene3D" id="3.40.50.300">
    <property type="entry name" value="P-loop containing nucleotide triphosphate hydrolases"/>
    <property type="match status" value="2"/>
</dbReference>
<dbReference type="NCBIfam" id="TIGR00614">
    <property type="entry name" value="recQ_fam"/>
    <property type="match status" value="1"/>
</dbReference>
<proteinExistence type="inferred from homology"/>
<dbReference type="SUPFAM" id="SSF52540">
    <property type="entry name" value="P-loop containing nucleoside triphosphate hydrolases"/>
    <property type="match status" value="1"/>
</dbReference>
<keyword evidence="18" id="KW-0131">Cell cycle</keyword>
<keyword evidence="23" id="KW-0472">Membrane</keyword>
<evidence type="ECO:0000256" key="20">
    <source>
        <dbReference type="ARBA" id="ARBA00049360"/>
    </source>
</evidence>
<dbReference type="GO" id="GO:0000724">
    <property type="term" value="P:double-strand break repair via homologous recombination"/>
    <property type="evidence" value="ECO:0007669"/>
    <property type="project" value="TreeGrafter"/>
</dbReference>
<dbReference type="FunFam" id="3.40.50.300:FF:000444">
    <property type="entry name" value="ATP-dependent DNA helicase"/>
    <property type="match status" value="1"/>
</dbReference>
<keyword evidence="17 21" id="KW-0539">Nucleus</keyword>
<keyword evidence="7" id="KW-0479">Metal-binding</keyword>
<evidence type="ECO:0000256" key="16">
    <source>
        <dbReference type="ARBA" id="ARBA00023235"/>
    </source>
</evidence>
<keyword evidence="6" id="KW-0235">DNA replication</keyword>
<dbReference type="Pfam" id="PF00271">
    <property type="entry name" value="Helicase_C"/>
    <property type="match status" value="1"/>
</dbReference>
<comment type="catalytic activity">
    <reaction evidence="19 21">
        <text>Couples ATP hydrolysis with the unwinding of duplex DNA by translocating in the 3'-5' direction.</text>
        <dbReference type="EC" id="5.6.2.4"/>
    </reaction>
</comment>
<keyword evidence="5" id="KW-0132">Cell division</keyword>
<keyword evidence="15" id="KW-0234">DNA repair</keyword>
<keyword evidence="16" id="KW-0413">Isomerase</keyword>
<dbReference type="GO" id="GO:0006355">
    <property type="term" value="P:regulation of DNA-templated transcription"/>
    <property type="evidence" value="ECO:0007669"/>
    <property type="project" value="InterPro"/>
</dbReference>
<evidence type="ECO:0000256" key="14">
    <source>
        <dbReference type="ARBA" id="ARBA00023125"/>
    </source>
</evidence>
<feature type="non-terminal residue" evidence="26">
    <location>
        <position position="1"/>
    </location>
</feature>
<evidence type="ECO:0000259" key="24">
    <source>
        <dbReference type="PROSITE" id="PS51192"/>
    </source>
</evidence>
<reference evidence="26" key="1">
    <citation type="submission" date="2019-10" db="EMBL/GenBank/DDBJ databases">
        <title>Bird 10,000 Genomes (B10K) Project - Family phase.</title>
        <authorList>
            <person name="Zhang G."/>
        </authorList>
    </citation>
    <scope>NUCLEOTIDE SEQUENCE</scope>
    <source>
        <strain evidence="26">B10K-DU-002-10</strain>
        <tissue evidence="26">Muscle</tissue>
    </source>
</reference>
<dbReference type="FunFam" id="3.40.50.300:FF:000614">
    <property type="entry name" value="ATP-dependent DNA helicase"/>
    <property type="match status" value="1"/>
</dbReference>
<comment type="cofactor">
    <cofactor evidence="1">
        <name>Zn(2+)</name>
        <dbReference type="ChEBI" id="CHEBI:29105"/>
    </cofactor>
</comment>
<dbReference type="Pfam" id="PF06959">
    <property type="entry name" value="RecQ5"/>
    <property type="match status" value="1"/>
</dbReference>
<dbReference type="GO" id="GO:0005654">
    <property type="term" value="C:nucleoplasm"/>
    <property type="evidence" value="ECO:0007669"/>
    <property type="project" value="UniProtKB-SubCell"/>
</dbReference>
<evidence type="ECO:0000256" key="9">
    <source>
        <dbReference type="ARBA" id="ARBA00022763"/>
    </source>
</evidence>
<accession>A0A850Y3C4</accession>
<dbReference type="GO" id="GO:0005694">
    <property type="term" value="C:chromosome"/>
    <property type="evidence" value="ECO:0007669"/>
    <property type="project" value="InterPro"/>
</dbReference>
<dbReference type="Pfam" id="PF16124">
    <property type="entry name" value="RecQ_Zn_bind"/>
    <property type="match status" value="1"/>
</dbReference>
<feature type="compositionally biased region" description="Basic and acidic residues" evidence="22">
    <location>
        <begin position="673"/>
        <end position="684"/>
    </location>
</feature>
<dbReference type="PROSITE" id="PS00690">
    <property type="entry name" value="DEAH_ATP_HELICASE"/>
    <property type="match status" value="1"/>
</dbReference>
<dbReference type="InterPro" id="IPR011545">
    <property type="entry name" value="DEAD/DEAH_box_helicase_dom"/>
</dbReference>
<feature type="compositionally biased region" description="Low complexity" evidence="22">
    <location>
        <begin position="762"/>
        <end position="781"/>
    </location>
</feature>
<sequence>EGRVRKTLQKVFGFESFKTSLQESATMAVARGEKDVFVCMPTGAGKSLCYQLPAVLAVGITIVISPLIALIQDQVDHLLALKIKACSLNSKLSAQEKKTILADLASEKPQVKLLYITPEMAAASSFQPTLNSLVSRDLLSYLVIDEAHCVSQWGHDFRPDYLRLGSLRARIPRTPCVALTATATKQVQEDVVAALKLKQPLSTFKTPCFRSNLFYDVQFKELLTDPYANLKDFCLKALEVKGGTGVYSGCGIVYCRMRDVCDQLAIELSYRGLKAKAYHAGLKAADRTSVQNEWMEEKIPVIVATISFGMGVDKANVRFVAHWNIAKSMAGYYQESGRAGRDGKPSCCRLYYSRNDRDQVSFLIKKELSNIQEKKGTLKESDKAVMTAFDAIVNFCEELGCRHAAIAKYFGDVTPPCNKCCDFCQNPGAVKRQLEALECCSNSWSKTCIGPTGSSWDRYDPELYEGGRRGCRGFSRYDEEGSGNWDEENEERRKREWDNFYKKQMSLRKGKEPEKEDFVPPSADCPLKDAASRRISKLTVKGREHCLRMLEEALSNNQKTPAAEGKWSDPGACAVEMEYEAFRTSKMANSYKAAVLKKVAEINKASKEGELFSVFRSGTGGNSNLETKSVSLAEEDFVPASQVPSFKPKRVGAGFPKKSSLFQTASELLKIQEESDAKPVKKDCASGQANSSCSLDLDSRNPVLQREGAASKAVGESPEKKGQNPSPDTKTALGESPAKKCKRSKKQQMLAEAAKKESQDISKFFSLPKSSSKAQSSSTAKGDGCPASTLPQVSSQSVCQEKPAPQESKDGSGDLTGQFQAENKELRETEVTLTERGENSMTQQAAESEFLEEEMDMKYSPAKKRLRTVAKSSILTQPEAKSAGPTKKKVTFDSNLAQCDKEGSSKTIQPVTKGMSLKETADIVVKYLTPFYKGGKFASKDLFKGFARHLSHLLTQEQSPARRTVKEEAQRLIKEFFKTRLRCESETDWEELQSSES</sequence>
<feature type="non-terminal residue" evidence="26">
    <location>
        <position position="997"/>
    </location>
</feature>
<keyword evidence="4" id="KW-0597">Phosphoprotein</keyword>
<evidence type="ECO:0000256" key="3">
    <source>
        <dbReference type="ARBA" id="ARBA00005446"/>
    </source>
</evidence>
<keyword evidence="14" id="KW-0238">DNA-binding</keyword>
<evidence type="ECO:0000313" key="27">
    <source>
        <dbReference type="Proteomes" id="UP000628412"/>
    </source>
</evidence>
<evidence type="ECO:0000256" key="2">
    <source>
        <dbReference type="ARBA" id="ARBA00004642"/>
    </source>
</evidence>
<dbReference type="GO" id="GO:0045934">
    <property type="term" value="P:negative regulation of nucleobase-containing compound metabolic process"/>
    <property type="evidence" value="ECO:0007669"/>
    <property type="project" value="UniProtKB-ARBA"/>
</dbReference>
<dbReference type="GO" id="GO:0006260">
    <property type="term" value="P:DNA replication"/>
    <property type="evidence" value="ECO:0007669"/>
    <property type="project" value="UniProtKB-KW"/>
</dbReference>
<keyword evidence="10 21" id="KW-0378">Hydrolase</keyword>
<keyword evidence="13 21" id="KW-0067">ATP-binding</keyword>
<evidence type="ECO:0000256" key="6">
    <source>
        <dbReference type="ARBA" id="ARBA00022705"/>
    </source>
</evidence>
<evidence type="ECO:0000256" key="21">
    <source>
        <dbReference type="RuleBase" id="RU364117"/>
    </source>
</evidence>
<keyword evidence="9" id="KW-0227">DNA damage</keyword>
<evidence type="ECO:0000256" key="4">
    <source>
        <dbReference type="ARBA" id="ARBA00022553"/>
    </source>
</evidence>
<dbReference type="GO" id="GO:0009378">
    <property type="term" value="F:four-way junction helicase activity"/>
    <property type="evidence" value="ECO:0007669"/>
    <property type="project" value="TreeGrafter"/>
</dbReference>
<dbReference type="EC" id="5.6.2.4" evidence="21"/>
<dbReference type="Proteomes" id="UP000628412">
    <property type="component" value="Unassembled WGS sequence"/>
</dbReference>
<dbReference type="InterPro" id="IPR032284">
    <property type="entry name" value="RecQ_Zn-bd"/>
</dbReference>
<keyword evidence="23" id="KW-0812">Transmembrane</keyword>
<dbReference type="PANTHER" id="PTHR13710">
    <property type="entry name" value="DNA HELICASE RECQ FAMILY MEMBER"/>
    <property type="match status" value="1"/>
</dbReference>
<dbReference type="GO" id="GO:0010605">
    <property type="term" value="P:negative regulation of macromolecule metabolic process"/>
    <property type="evidence" value="ECO:0007669"/>
    <property type="project" value="UniProtKB-ARBA"/>
</dbReference>
<dbReference type="GO" id="GO:0005737">
    <property type="term" value="C:cytoplasm"/>
    <property type="evidence" value="ECO:0007669"/>
    <property type="project" value="TreeGrafter"/>
</dbReference>
<dbReference type="AlphaFoldDB" id="A0A850Y3C4"/>
<keyword evidence="27" id="KW-1185">Reference proteome</keyword>
<dbReference type="InterPro" id="IPR002464">
    <property type="entry name" value="DNA/RNA_helicase_DEAH_CS"/>
</dbReference>
<dbReference type="SMART" id="SM00487">
    <property type="entry name" value="DEXDc"/>
    <property type="match status" value="1"/>
</dbReference>
<evidence type="ECO:0000256" key="18">
    <source>
        <dbReference type="ARBA" id="ARBA00023306"/>
    </source>
</evidence>
<dbReference type="Pfam" id="PF00270">
    <property type="entry name" value="DEAD"/>
    <property type="match status" value="1"/>
</dbReference>
<feature type="region of interest" description="Disordered" evidence="22">
    <location>
        <begin position="673"/>
        <end position="844"/>
    </location>
</feature>
<evidence type="ECO:0000256" key="8">
    <source>
        <dbReference type="ARBA" id="ARBA00022741"/>
    </source>
</evidence>
<dbReference type="InterPro" id="IPR001650">
    <property type="entry name" value="Helicase_C-like"/>
</dbReference>
<evidence type="ECO:0000256" key="13">
    <source>
        <dbReference type="ARBA" id="ARBA00022840"/>
    </source>
</evidence>
<dbReference type="CDD" id="cd18794">
    <property type="entry name" value="SF2_C_RecQ"/>
    <property type="match status" value="1"/>
</dbReference>
<keyword evidence="11 21" id="KW-0347">Helicase</keyword>
<dbReference type="Pfam" id="PF08236">
    <property type="entry name" value="SRI"/>
    <property type="match status" value="1"/>
</dbReference>
<evidence type="ECO:0000256" key="1">
    <source>
        <dbReference type="ARBA" id="ARBA00001947"/>
    </source>
</evidence>
<feature type="compositionally biased region" description="Basic and acidic residues" evidence="22">
    <location>
        <begin position="822"/>
        <end position="838"/>
    </location>
</feature>
<dbReference type="GO" id="GO:0051301">
    <property type="term" value="P:cell division"/>
    <property type="evidence" value="ECO:0007669"/>
    <property type="project" value="UniProtKB-KW"/>
</dbReference>
<protein>
    <recommendedName>
        <fullName evidence="21">ATP-dependent DNA helicase</fullName>
        <ecNumber evidence="21">5.6.2.4</ecNumber>
    </recommendedName>
</protein>
<evidence type="ECO:0000256" key="15">
    <source>
        <dbReference type="ARBA" id="ARBA00023204"/>
    </source>
</evidence>
<name>A0A850Y3C4_AEGCA</name>
<dbReference type="InterPro" id="IPR004589">
    <property type="entry name" value="DNA_helicase_ATP-dep_RecQ"/>
</dbReference>
<dbReference type="InterPro" id="IPR013257">
    <property type="entry name" value="SRI"/>
</dbReference>
<evidence type="ECO:0000256" key="22">
    <source>
        <dbReference type="SAM" id="MobiDB-lite"/>
    </source>
</evidence>
<feature type="compositionally biased region" description="Polar residues" evidence="22">
    <location>
        <begin position="789"/>
        <end position="799"/>
    </location>
</feature>
<dbReference type="PROSITE" id="PS51192">
    <property type="entry name" value="HELICASE_ATP_BIND_1"/>
    <property type="match status" value="1"/>
</dbReference>
<keyword evidence="23" id="KW-1133">Transmembrane helix</keyword>
<dbReference type="InterPro" id="IPR014001">
    <property type="entry name" value="Helicase_ATP-bd"/>
</dbReference>
<dbReference type="InterPro" id="IPR027417">
    <property type="entry name" value="P-loop_NTPase"/>
</dbReference>
<dbReference type="EMBL" id="WEIU01013383">
    <property type="protein sequence ID" value="NWH90168.1"/>
    <property type="molecule type" value="Genomic_DNA"/>
</dbReference>
<comment type="similarity">
    <text evidence="3 21">Belongs to the helicase family. RecQ subfamily.</text>
</comment>
<keyword evidence="8 21" id="KW-0547">Nucleotide-binding</keyword>
<evidence type="ECO:0000256" key="12">
    <source>
        <dbReference type="ARBA" id="ARBA00022833"/>
    </source>
</evidence>
<comment type="caution">
    <text evidence="26">The sequence shown here is derived from an EMBL/GenBank/DDBJ whole genome shotgun (WGS) entry which is preliminary data.</text>
</comment>
<dbReference type="GO" id="GO:0046872">
    <property type="term" value="F:metal ion binding"/>
    <property type="evidence" value="ECO:0007669"/>
    <property type="project" value="UniProtKB-KW"/>
</dbReference>
<evidence type="ECO:0000313" key="26">
    <source>
        <dbReference type="EMBL" id="NWH90168.1"/>
    </source>
</evidence>
<dbReference type="SMART" id="SM00490">
    <property type="entry name" value="HELICc"/>
    <property type="match status" value="1"/>
</dbReference>
<evidence type="ECO:0000256" key="10">
    <source>
        <dbReference type="ARBA" id="ARBA00022801"/>
    </source>
</evidence>
<evidence type="ECO:0000256" key="7">
    <source>
        <dbReference type="ARBA" id="ARBA00022723"/>
    </source>
</evidence>
<evidence type="ECO:0000256" key="23">
    <source>
        <dbReference type="SAM" id="Phobius"/>
    </source>
</evidence>
<gene>
    <name evidence="26" type="primary">Recql5</name>
    <name evidence="26" type="ORF">AEGCAU_R01577</name>
</gene>
<dbReference type="GO" id="GO:0043138">
    <property type="term" value="F:3'-5' DNA helicase activity"/>
    <property type="evidence" value="ECO:0007669"/>
    <property type="project" value="UniProtKB-EC"/>
</dbReference>
<dbReference type="GO" id="GO:0005524">
    <property type="term" value="F:ATP binding"/>
    <property type="evidence" value="ECO:0007669"/>
    <property type="project" value="UniProtKB-KW"/>
</dbReference>
<dbReference type="Gene3D" id="6.10.250.3140">
    <property type="match status" value="1"/>
</dbReference>
<evidence type="ECO:0000256" key="19">
    <source>
        <dbReference type="ARBA" id="ARBA00034617"/>
    </source>
</evidence>
<dbReference type="CDD" id="cd18014">
    <property type="entry name" value="DEXHc_RecQ5"/>
    <property type="match status" value="1"/>
</dbReference>